<dbReference type="Pfam" id="PF11967">
    <property type="entry name" value="RecO_N"/>
    <property type="match status" value="1"/>
</dbReference>
<proteinExistence type="inferred from homology"/>
<evidence type="ECO:0000256" key="2">
    <source>
        <dbReference type="ARBA" id="ARBA00021310"/>
    </source>
</evidence>
<evidence type="ECO:0000313" key="11">
    <source>
        <dbReference type="Proteomes" id="UP000267035"/>
    </source>
</evidence>
<dbReference type="SUPFAM" id="SSF50249">
    <property type="entry name" value="Nucleic acid-binding proteins"/>
    <property type="match status" value="1"/>
</dbReference>
<evidence type="ECO:0000256" key="1">
    <source>
        <dbReference type="ARBA" id="ARBA00007452"/>
    </source>
</evidence>
<comment type="caution">
    <text evidence="10">The sequence shown here is derived from an EMBL/GenBank/DDBJ whole genome shotgun (WGS) entry which is preliminary data.</text>
</comment>
<dbReference type="InterPro" id="IPR003717">
    <property type="entry name" value="RecO"/>
</dbReference>
<comment type="function">
    <text evidence="7">Involved in DNA repair and RecF pathway recombination.</text>
</comment>
<comment type="similarity">
    <text evidence="1 7">Belongs to the RecO family.</text>
</comment>
<dbReference type="InterPro" id="IPR012340">
    <property type="entry name" value="NA-bd_OB-fold"/>
</dbReference>
<evidence type="ECO:0000256" key="8">
    <source>
        <dbReference type="SAM" id="MobiDB-lite"/>
    </source>
</evidence>
<dbReference type="PANTHER" id="PTHR33991">
    <property type="entry name" value="DNA REPAIR PROTEIN RECO"/>
    <property type="match status" value="1"/>
</dbReference>
<dbReference type="GO" id="GO:0006302">
    <property type="term" value="P:double-strand break repair"/>
    <property type="evidence" value="ECO:0007669"/>
    <property type="project" value="TreeGrafter"/>
</dbReference>
<dbReference type="RefSeq" id="WP_122254610.1">
    <property type="nucleotide sequence ID" value="NZ_RDQL01000023.1"/>
</dbReference>
<dbReference type="GO" id="GO:0043590">
    <property type="term" value="C:bacterial nucleoid"/>
    <property type="evidence" value="ECO:0007669"/>
    <property type="project" value="TreeGrafter"/>
</dbReference>
<dbReference type="HAMAP" id="MF_00201">
    <property type="entry name" value="RecO"/>
    <property type="match status" value="1"/>
</dbReference>
<dbReference type="Pfam" id="PF02565">
    <property type="entry name" value="RecO_C"/>
    <property type="match status" value="1"/>
</dbReference>
<name>A0A3M6PY60_9BURK</name>
<keyword evidence="3 7" id="KW-0227">DNA damage</keyword>
<evidence type="ECO:0000256" key="6">
    <source>
        <dbReference type="ARBA" id="ARBA00033409"/>
    </source>
</evidence>
<dbReference type="Gene3D" id="2.40.50.140">
    <property type="entry name" value="Nucleic acid-binding proteins"/>
    <property type="match status" value="1"/>
</dbReference>
<keyword evidence="11" id="KW-1185">Reference proteome</keyword>
<dbReference type="Gene3D" id="1.20.1440.120">
    <property type="entry name" value="Recombination protein O, C-terminal domain"/>
    <property type="match status" value="1"/>
</dbReference>
<dbReference type="Proteomes" id="UP000267035">
    <property type="component" value="Unassembled WGS sequence"/>
</dbReference>
<keyword evidence="4 7" id="KW-0233">DNA recombination</keyword>
<dbReference type="EMBL" id="RDQL01000023">
    <property type="protein sequence ID" value="RMW95983.1"/>
    <property type="molecule type" value="Genomic_DNA"/>
</dbReference>
<dbReference type="NCBIfam" id="TIGR00613">
    <property type="entry name" value="reco"/>
    <property type="match status" value="1"/>
</dbReference>
<organism evidence="10 11">
    <name type="scientific">Allofranklinella schreckenbergeri</name>
    <dbReference type="NCBI Taxonomy" id="1076744"/>
    <lineage>
        <taxon>Bacteria</taxon>
        <taxon>Pseudomonadati</taxon>
        <taxon>Pseudomonadota</taxon>
        <taxon>Betaproteobacteria</taxon>
        <taxon>Burkholderiales</taxon>
        <taxon>Comamonadaceae</taxon>
        <taxon>Allofranklinella</taxon>
    </lineage>
</organism>
<dbReference type="GO" id="GO:0006310">
    <property type="term" value="P:DNA recombination"/>
    <property type="evidence" value="ECO:0007669"/>
    <property type="project" value="UniProtKB-UniRule"/>
</dbReference>
<accession>A0A3M6PY60</accession>
<feature type="domain" description="DNA replication/recombination mediator RecO N-terminal" evidence="9">
    <location>
        <begin position="42"/>
        <end position="114"/>
    </location>
</feature>
<dbReference type="SUPFAM" id="SSF57863">
    <property type="entry name" value="ArfGap/RecO-like zinc finger"/>
    <property type="match status" value="1"/>
</dbReference>
<protein>
    <recommendedName>
        <fullName evidence="2 7">DNA repair protein RecO</fullName>
    </recommendedName>
    <alternativeName>
        <fullName evidence="6 7">Recombination protein O</fullName>
    </alternativeName>
</protein>
<dbReference type="InterPro" id="IPR042242">
    <property type="entry name" value="RecO_C"/>
</dbReference>
<evidence type="ECO:0000259" key="9">
    <source>
        <dbReference type="Pfam" id="PF11967"/>
    </source>
</evidence>
<dbReference type="InterPro" id="IPR022572">
    <property type="entry name" value="DNA_rep/recomb_RecO_N"/>
</dbReference>
<evidence type="ECO:0000313" key="10">
    <source>
        <dbReference type="EMBL" id="RMW95983.1"/>
    </source>
</evidence>
<evidence type="ECO:0000256" key="7">
    <source>
        <dbReference type="HAMAP-Rule" id="MF_00201"/>
    </source>
</evidence>
<gene>
    <name evidence="7 10" type="primary">recO</name>
    <name evidence="10" type="ORF">EBQ25_11500</name>
</gene>
<sequence length="284" mass="31048">MNDGDAFAWPTEGQVKGSSPSRASRSKAHAPPARQLRRASQHHAFVLHQYPYSESSVIAELFTREKGRVTLVAKGAKKPTSNFRALLLPLQLLRVDYSYAEGEGGEIGAIRGVERAGGPAAPRGEALLVGMYLNELLMRMLVRSEPHAAVFDAYMATLHVLAQAPGQALETLLRAFELVLLRQLGMLPDLACQTVDQQPLQEQRRYALIPEVGLHAVTDGRRSLSGAQWLAIERALAAPQALLECMKAVDAGVADIKPQLRAAFAHFLGGDLHTQRLIRGLRRL</sequence>
<evidence type="ECO:0000256" key="3">
    <source>
        <dbReference type="ARBA" id="ARBA00022763"/>
    </source>
</evidence>
<feature type="region of interest" description="Disordered" evidence="8">
    <location>
        <begin position="1"/>
        <end position="38"/>
    </location>
</feature>
<dbReference type="AlphaFoldDB" id="A0A3M6PY60"/>
<reference evidence="10 11" key="1">
    <citation type="submission" date="2018-10" db="EMBL/GenBank/DDBJ databases">
        <title>Comamonadaceae CDC group NO-1 genome sequencing and assembly.</title>
        <authorList>
            <person name="Bernier A.-M."/>
            <person name="Bernard K."/>
        </authorList>
    </citation>
    <scope>NUCLEOTIDE SEQUENCE [LARGE SCALE GENOMIC DNA]</scope>
    <source>
        <strain evidence="10 11">NML161473</strain>
    </source>
</reference>
<keyword evidence="5 7" id="KW-0234">DNA repair</keyword>
<dbReference type="InterPro" id="IPR037278">
    <property type="entry name" value="ARFGAP/RecO"/>
</dbReference>
<dbReference type="PANTHER" id="PTHR33991:SF1">
    <property type="entry name" value="DNA REPAIR PROTEIN RECO"/>
    <property type="match status" value="1"/>
</dbReference>
<evidence type="ECO:0000256" key="4">
    <source>
        <dbReference type="ARBA" id="ARBA00023172"/>
    </source>
</evidence>
<evidence type="ECO:0000256" key="5">
    <source>
        <dbReference type="ARBA" id="ARBA00023204"/>
    </source>
</evidence>